<keyword evidence="3" id="KW-1185">Reference proteome</keyword>
<organism evidence="2 3">
    <name type="scientific">Chelonia mydas</name>
    <name type="common">Green sea-turtle</name>
    <name type="synonym">Chelonia agassizi</name>
    <dbReference type="NCBI Taxonomy" id="8469"/>
    <lineage>
        <taxon>Eukaryota</taxon>
        <taxon>Metazoa</taxon>
        <taxon>Chordata</taxon>
        <taxon>Craniata</taxon>
        <taxon>Vertebrata</taxon>
        <taxon>Euteleostomi</taxon>
        <taxon>Archelosauria</taxon>
        <taxon>Testudinata</taxon>
        <taxon>Testudines</taxon>
        <taxon>Cryptodira</taxon>
        <taxon>Durocryptodira</taxon>
        <taxon>Americhelydia</taxon>
        <taxon>Chelonioidea</taxon>
        <taxon>Cheloniidae</taxon>
        <taxon>Chelonia</taxon>
    </lineage>
</organism>
<evidence type="ECO:0000313" key="2">
    <source>
        <dbReference type="EMBL" id="EMP27169.1"/>
    </source>
</evidence>
<keyword evidence="1" id="KW-0812">Transmembrane</keyword>
<reference evidence="3" key="1">
    <citation type="journal article" date="2013" name="Nat. Genet.">
        <title>The draft genomes of soft-shell turtle and green sea turtle yield insights into the development and evolution of the turtle-specific body plan.</title>
        <authorList>
            <person name="Wang Z."/>
            <person name="Pascual-Anaya J."/>
            <person name="Zadissa A."/>
            <person name="Li W."/>
            <person name="Niimura Y."/>
            <person name="Huang Z."/>
            <person name="Li C."/>
            <person name="White S."/>
            <person name="Xiong Z."/>
            <person name="Fang D."/>
            <person name="Wang B."/>
            <person name="Ming Y."/>
            <person name="Chen Y."/>
            <person name="Zheng Y."/>
            <person name="Kuraku S."/>
            <person name="Pignatelli M."/>
            <person name="Herrero J."/>
            <person name="Beal K."/>
            <person name="Nozawa M."/>
            <person name="Li Q."/>
            <person name="Wang J."/>
            <person name="Zhang H."/>
            <person name="Yu L."/>
            <person name="Shigenobu S."/>
            <person name="Wang J."/>
            <person name="Liu J."/>
            <person name="Flicek P."/>
            <person name="Searle S."/>
            <person name="Wang J."/>
            <person name="Kuratani S."/>
            <person name="Yin Y."/>
            <person name="Aken B."/>
            <person name="Zhang G."/>
            <person name="Irie N."/>
        </authorList>
    </citation>
    <scope>NUCLEOTIDE SEQUENCE [LARGE SCALE GENOMIC DNA]</scope>
</reference>
<accession>M7ARA2</accession>
<keyword evidence="1" id="KW-1133">Transmembrane helix</keyword>
<gene>
    <name evidence="2" type="ORF">UY3_15768</name>
</gene>
<name>M7ARA2_CHEMY</name>
<protein>
    <submittedName>
        <fullName evidence="2">Uncharacterized protein</fullName>
    </submittedName>
</protein>
<keyword evidence="1" id="KW-0472">Membrane</keyword>
<evidence type="ECO:0000256" key="1">
    <source>
        <dbReference type="SAM" id="Phobius"/>
    </source>
</evidence>
<evidence type="ECO:0000313" key="3">
    <source>
        <dbReference type="Proteomes" id="UP000031443"/>
    </source>
</evidence>
<dbReference type="AlphaFoldDB" id="M7ARA2"/>
<sequence>MGASGELNSECEDTNSKRDIVSPWSVLWQCTVGAIKALYPAREHWTGACCPMQAPMEGVCRRWKDQLERSPLELLETHSFPLVGNHAQPVPLAPICLERRTAASGSRDRLNLRTQQSLQFGSMALSTPMIKIVLAPLMMTCHQFLMLVSGSSVLKLKKGSRKGSEIMGVG</sequence>
<feature type="transmembrane region" description="Helical" evidence="1">
    <location>
        <begin position="132"/>
        <end position="154"/>
    </location>
</feature>
<proteinExistence type="predicted"/>
<dbReference type="EMBL" id="KB573110">
    <property type="protein sequence ID" value="EMP27169.1"/>
    <property type="molecule type" value="Genomic_DNA"/>
</dbReference>
<dbReference type="Proteomes" id="UP000031443">
    <property type="component" value="Unassembled WGS sequence"/>
</dbReference>